<dbReference type="EMBL" id="QNUE01000007">
    <property type="protein sequence ID" value="REC66886.1"/>
    <property type="molecule type" value="Genomic_DNA"/>
</dbReference>
<feature type="chain" id="PRO_5017585631" evidence="1">
    <location>
        <begin position="19"/>
        <end position="213"/>
    </location>
</feature>
<evidence type="ECO:0000313" key="3">
    <source>
        <dbReference type="Proteomes" id="UP000256769"/>
    </source>
</evidence>
<dbReference type="AlphaFoldDB" id="A0A3D9CM75"/>
<evidence type="ECO:0000256" key="1">
    <source>
        <dbReference type="SAM" id="SignalP"/>
    </source>
</evidence>
<organism evidence="2 3">
    <name type="scientific">Chryseobacterium flavum</name>
    <dbReference type="NCBI Taxonomy" id="415851"/>
    <lineage>
        <taxon>Bacteria</taxon>
        <taxon>Pseudomonadati</taxon>
        <taxon>Bacteroidota</taxon>
        <taxon>Flavobacteriia</taxon>
        <taxon>Flavobacteriales</taxon>
        <taxon>Weeksellaceae</taxon>
        <taxon>Chryseobacterium group</taxon>
        <taxon>Chryseobacterium</taxon>
    </lineage>
</organism>
<evidence type="ECO:0000313" key="2">
    <source>
        <dbReference type="EMBL" id="REC66886.1"/>
    </source>
</evidence>
<gene>
    <name evidence="2" type="ORF">DRF59_11320</name>
</gene>
<protein>
    <submittedName>
        <fullName evidence="2">Uncharacterized protein</fullName>
    </submittedName>
</protein>
<name>A0A3D9CM75_9FLAO</name>
<comment type="caution">
    <text evidence="2">The sequence shown here is derived from an EMBL/GenBank/DDBJ whole genome shotgun (WGS) entry which is preliminary data.</text>
</comment>
<dbReference type="RefSeq" id="WP_123873677.1">
    <property type="nucleotide sequence ID" value="NZ_CBCRVL010000030.1"/>
</dbReference>
<keyword evidence="3" id="KW-1185">Reference proteome</keyword>
<reference evidence="2 3" key="1">
    <citation type="journal article" date="2007" name="Int. J. Syst. Evol. Microbiol.">
        <title>Chryseobacterium flavum sp. nov., isolated from polluted soil.</title>
        <authorList>
            <person name="Zhou Y."/>
            <person name="Dong J."/>
            <person name="Wang X."/>
            <person name="Huang X."/>
            <person name="Zhang K.Y."/>
            <person name="Zhang Y.Q."/>
            <person name="Guo Y.F."/>
            <person name="Lai R."/>
            <person name="Li W.J."/>
        </authorList>
    </citation>
    <scope>NUCLEOTIDE SEQUENCE [LARGE SCALE GENOMIC DNA]</scope>
    <source>
        <strain evidence="2 3">KCTC 12877</strain>
    </source>
</reference>
<keyword evidence="1" id="KW-0732">Signal</keyword>
<feature type="signal peptide" evidence="1">
    <location>
        <begin position="1"/>
        <end position="18"/>
    </location>
</feature>
<dbReference type="Proteomes" id="UP000256769">
    <property type="component" value="Unassembled WGS sequence"/>
</dbReference>
<dbReference type="OrthoDB" id="1242646at2"/>
<accession>A0A3D9CM75</accession>
<sequence>MKKIVLLINLCLSVNSFCQVGINNVHPEATLDVLGKPENTTVFDGIIAPRLTGNQLSAKNYTVAQKGAIVYATSAAVNPTLQTKNVTADGYYYFDGSVWVGFRDAISGTDTTSSLATGVHAKIRRGAGPVLTDDHTIILTGNITLPSPGGSNKNRIINVCNTNSGARYIYSSSGSQIYMPLHGPIQVTLVDTNNKCLTFHSNGDYWYAISSFR</sequence>
<proteinExistence type="predicted"/>